<keyword evidence="8" id="KW-1185">Reference proteome</keyword>
<evidence type="ECO:0000256" key="1">
    <source>
        <dbReference type="ARBA" id="ARBA00009431"/>
    </source>
</evidence>
<evidence type="ECO:0000313" key="8">
    <source>
        <dbReference type="Proteomes" id="UP001583177"/>
    </source>
</evidence>
<proteinExistence type="inferred from homology"/>
<comment type="similarity">
    <text evidence="1">Belongs to the peptidase S10 family.</text>
</comment>
<reference evidence="7 8" key="1">
    <citation type="journal article" date="2024" name="IMA Fungus">
        <title>IMA Genome - F19 : A genome assembly and annotation guide to empower mycologists, including annotated draft genome sequences of Ceratocystis pirilliformis, Diaporthe australafricana, Fusarium ophioides, Paecilomyces lecythidis, and Sporothrix stenoceras.</title>
        <authorList>
            <person name="Aylward J."/>
            <person name="Wilson A.M."/>
            <person name="Visagie C.M."/>
            <person name="Spraker J."/>
            <person name="Barnes I."/>
            <person name="Buitendag C."/>
            <person name="Ceriani C."/>
            <person name="Del Mar Angel L."/>
            <person name="du Plessis D."/>
            <person name="Fuchs T."/>
            <person name="Gasser K."/>
            <person name="Kramer D."/>
            <person name="Li W."/>
            <person name="Munsamy K."/>
            <person name="Piso A."/>
            <person name="Price J.L."/>
            <person name="Sonnekus B."/>
            <person name="Thomas C."/>
            <person name="van der Nest A."/>
            <person name="van Dijk A."/>
            <person name="van Heerden A."/>
            <person name="van Vuuren N."/>
            <person name="Yilmaz N."/>
            <person name="Duong T.A."/>
            <person name="van der Merwe N.A."/>
            <person name="Wingfield M.J."/>
            <person name="Wingfield B.D."/>
        </authorList>
    </citation>
    <scope>NUCLEOTIDE SEQUENCE [LARGE SCALE GENOMIC DNA]</scope>
    <source>
        <strain evidence="7 8">CMW 18300</strain>
    </source>
</reference>
<name>A0ABR3XQI2_9PEZI</name>
<sequence>MLYVDTPVQTGYSYTEMKNGTFNPISKEFTPLDSANETIALNQTTFLATLSSQDPSRTVNTTAQVAKQMWQIAQVWFQEFPERSTTNQEVNFWSYSYSGYFAPATVAHFQEQNKLVSNKSSANENDVAFELGTLGIMNGCIDAESQMSFWPTFAMNNTYGIKSIPEEAYNMAMGNLSTAYDLLHQCRAAVAEFDPEGTGAVDEVNEACSTAILFGYGVVQGVYTELSNRNAFDITLPTPGAFPPAYSMAYYNQRWVQEALGVPVNFTESADAVVNNLFSLTGDPAIITKRNLESVLDAGVGVAMVYGDLDYRCNWMGAENVSLSASYSDAQSFQGAGYAPITTNSSYQGGLVRQFKNFSFSRVFGAGHAAAAYQPETVFRIFERAIFGKDVATGEADAGQSSSYASQGAASVLNVTNAILDPIIEPLCFWYDASVFCDEEQQVALEKNVAVIEDYVVVSPAGTYSSTYGNPTSTASGPQATVSKSAASRRFKVMF</sequence>
<keyword evidence="4" id="KW-0732">Signal</keyword>
<keyword evidence="3" id="KW-0645">Protease</keyword>
<keyword evidence="2" id="KW-0121">Carboxypeptidase</keyword>
<dbReference type="EMBL" id="JAWRVE010000012">
    <property type="protein sequence ID" value="KAL1878258.1"/>
    <property type="molecule type" value="Genomic_DNA"/>
</dbReference>
<dbReference type="PANTHER" id="PTHR11802">
    <property type="entry name" value="SERINE PROTEASE FAMILY S10 SERINE CARBOXYPEPTIDASE"/>
    <property type="match status" value="1"/>
</dbReference>
<evidence type="ECO:0000256" key="6">
    <source>
        <dbReference type="ARBA" id="ARBA00023180"/>
    </source>
</evidence>
<evidence type="ECO:0000313" key="7">
    <source>
        <dbReference type="EMBL" id="KAL1878258.1"/>
    </source>
</evidence>
<evidence type="ECO:0000256" key="2">
    <source>
        <dbReference type="ARBA" id="ARBA00022645"/>
    </source>
</evidence>
<dbReference type="Gene3D" id="3.40.50.1820">
    <property type="entry name" value="alpha/beta hydrolase"/>
    <property type="match status" value="1"/>
</dbReference>
<keyword evidence="6" id="KW-0325">Glycoprotein</keyword>
<dbReference type="Pfam" id="PF00450">
    <property type="entry name" value="Peptidase_S10"/>
    <property type="match status" value="1"/>
</dbReference>
<gene>
    <name evidence="7" type="ORF">Daus18300_002176</name>
</gene>
<evidence type="ECO:0000256" key="5">
    <source>
        <dbReference type="ARBA" id="ARBA00022801"/>
    </source>
</evidence>
<keyword evidence="5" id="KW-0378">Hydrolase</keyword>
<dbReference type="InterPro" id="IPR001563">
    <property type="entry name" value="Peptidase_S10"/>
</dbReference>
<evidence type="ECO:0000256" key="3">
    <source>
        <dbReference type="ARBA" id="ARBA00022670"/>
    </source>
</evidence>
<dbReference type="PANTHER" id="PTHR11802:SF189">
    <property type="entry name" value="CARBOXYPEPTIDASE"/>
    <property type="match status" value="1"/>
</dbReference>
<comment type="caution">
    <text evidence="7">The sequence shown here is derived from an EMBL/GenBank/DDBJ whole genome shotgun (WGS) entry which is preliminary data.</text>
</comment>
<dbReference type="InterPro" id="IPR029058">
    <property type="entry name" value="AB_hydrolase_fold"/>
</dbReference>
<evidence type="ECO:0000256" key="4">
    <source>
        <dbReference type="ARBA" id="ARBA00022729"/>
    </source>
</evidence>
<accession>A0ABR3XQI2</accession>
<evidence type="ECO:0008006" key="9">
    <source>
        <dbReference type="Google" id="ProtNLM"/>
    </source>
</evidence>
<protein>
    <recommendedName>
        <fullName evidence="9">Carboxypeptidase S1</fullName>
    </recommendedName>
</protein>
<dbReference type="Proteomes" id="UP001583177">
    <property type="component" value="Unassembled WGS sequence"/>
</dbReference>
<dbReference type="SUPFAM" id="SSF53474">
    <property type="entry name" value="alpha/beta-Hydrolases"/>
    <property type="match status" value="1"/>
</dbReference>
<organism evidence="7 8">
    <name type="scientific">Diaporthe australafricana</name>
    <dbReference type="NCBI Taxonomy" id="127596"/>
    <lineage>
        <taxon>Eukaryota</taxon>
        <taxon>Fungi</taxon>
        <taxon>Dikarya</taxon>
        <taxon>Ascomycota</taxon>
        <taxon>Pezizomycotina</taxon>
        <taxon>Sordariomycetes</taxon>
        <taxon>Sordariomycetidae</taxon>
        <taxon>Diaporthales</taxon>
        <taxon>Diaporthaceae</taxon>
        <taxon>Diaporthe</taxon>
    </lineage>
</organism>